<dbReference type="EMBL" id="JYFN01000015">
    <property type="protein sequence ID" value="KJE23288.1"/>
    <property type="molecule type" value="Genomic_DNA"/>
</dbReference>
<evidence type="ECO:0000313" key="5">
    <source>
        <dbReference type="EMBL" id="KJE23288.1"/>
    </source>
</evidence>
<dbReference type="GO" id="GO:0016052">
    <property type="term" value="P:carbohydrate catabolic process"/>
    <property type="evidence" value="ECO:0007669"/>
    <property type="project" value="TreeGrafter"/>
</dbReference>
<dbReference type="PANTHER" id="PTHR34135">
    <property type="entry name" value="LYSOZYME"/>
    <property type="match status" value="1"/>
</dbReference>
<dbReference type="SMART" id="SM00641">
    <property type="entry name" value="Glyco_25"/>
    <property type="match status" value="1"/>
</dbReference>
<dbReference type="InterPro" id="IPR018077">
    <property type="entry name" value="Glyco_hydro_fam25_subgr"/>
</dbReference>
<dbReference type="GO" id="GO:0003796">
    <property type="term" value="F:lysozyme activity"/>
    <property type="evidence" value="ECO:0007669"/>
    <property type="project" value="InterPro"/>
</dbReference>
<name>A0A0D8BGA5_9ACTN</name>
<dbReference type="RefSeq" id="WP_082121854.1">
    <property type="nucleotide sequence ID" value="NZ_JYFN01000015.1"/>
</dbReference>
<sequence>MRSTHRPGRYPTTRGTDGDAGPVGIPIRPGTPLPPGTVFPRPDRLASVAAQASAHVPPPAPNPRSIRSSDPVPLRRVDADSVPRHRGWPGRPGRPALAIPLPRQLLSIAALTAATLTMSGTAGVAQGAAPSPLWPRGVDVASWQHPGGGPIDWNAARASGVSFVIIKATEGPNYTNPFFVADRDAATRAGLVVGAYHYARPAQPLSTAVDQARHFIAVSGLTRTAGHLAPVLDLEDTGGLDPRTLAAWTRAFLEEVESATGRAPILYTYRSFWTGKVADIHDFAKYPFWFAIYNDQATPGWLPGGWPNWALWQYTSGGTVPGISGSVDMNVLCCTSTALAAQADGTHSEIEKWHAAGGPTRAALGAAVGVENPAGGGGRWQQYANGLAFWSVATGVHALYGPISTKYLGVGGSNSFLRRPVSDIEIASAPGAQQARFQGGWIYWHPSTGAHEVHGRILQTYLSLGGTTSSLGLPTTDEYSVPGGRESTFQHGRLHWDAATNKVTTLPAALG</sequence>
<dbReference type="CDD" id="cd00599">
    <property type="entry name" value="GH25_muramidase"/>
    <property type="match status" value="1"/>
</dbReference>
<reference evidence="5 6" key="2">
    <citation type="journal article" date="2016" name="Genome Announc.">
        <title>Permanent Draft Genome Sequences for Two Variants of Frankia sp. Strain CpI1, the First Frankia Strain Isolated from Root Nodules of Comptonia peregrina.</title>
        <authorList>
            <person name="Oshone R."/>
            <person name="Hurst S.G.IV."/>
            <person name="Abebe-Akele F."/>
            <person name="Simpson S."/>
            <person name="Morris K."/>
            <person name="Thomas W.K."/>
            <person name="Tisa L.S."/>
        </authorList>
    </citation>
    <scope>NUCLEOTIDE SEQUENCE [LARGE SCALE GENOMIC DNA]</scope>
    <source>
        <strain evidence="6">CpI1-S</strain>
    </source>
</reference>
<dbReference type="OrthoDB" id="514320at2"/>
<evidence type="ECO:0000256" key="1">
    <source>
        <dbReference type="ARBA" id="ARBA00010646"/>
    </source>
</evidence>
<dbReference type="InterPro" id="IPR013207">
    <property type="entry name" value="LGFP"/>
</dbReference>
<evidence type="ECO:0000256" key="3">
    <source>
        <dbReference type="ARBA" id="ARBA00023295"/>
    </source>
</evidence>
<dbReference type="InterPro" id="IPR017853">
    <property type="entry name" value="GH"/>
</dbReference>
<dbReference type="Pfam" id="PF08310">
    <property type="entry name" value="LGFP"/>
    <property type="match status" value="3"/>
</dbReference>
<comment type="similarity">
    <text evidence="1">Belongs to the glycosyl hydrolase 25 family.</text>
</comment>
<dbReference type="Gene3D" id="3.20.20.80">
    <property type="entry name" value="Glycosidases"/>
    <property type="match status" value="1"/>
</dbReference>
<keyword evidence="2" id="KW-0378">Hydrolase</keyword>
<evidence type="ECO:0000256" key="2">
    <source>
        <dbReference type="ARBA" id="ARBA00022801"/>
    </source>
</evidence>
<dbReference type="SUPFAM" id="SSF51445">
    <property type="entry name" value="(Trans)glycosidases"/>
    <property type="match status" value="1"/>
</dbReference>
<accession>A0A0D8BGA5</accession>
<feature type="region of interest" description="Disordered" evidence="4">
    <location>
        <begin position="1"/>
        <end position="74"/>
    </location>
</feature>
<evidence type="ECO:0000256" key="4">
    <source>
        <dbReference type="SAM" id="MobiDB-lite"/>
    </source>
</evidence>
<evidence type="ECO:0000313" key="6">
    <source>
        <dbReference type="Proteomes" id="UP000032545"/>
    </source>
</evidence>
<organism evidence="5 6">
    <name type="scientific">Frankia torreyi</name>
    <dbReference type="NCBI Taxonomy" id="1856"/>
    <lineage>
        <taxon>Bacteria</taxon>
        <taxon>Bacillati</taxon>
        <taxon>Actinomycetota</taxon>
        <taxon>Actinomycetes</taxon>
        <taxon>Frankiales</taxon>
        <taxon>Frankiaceae</taxon>
        <taxon>Frankia</taxon>
    </lineage>
</organism>
<comment type="caution">
    <text evidence="5">The sequence shown here is derived from an EMBL/GenBank/DDBJ whole genome shotgun (WGS) entry which is preliminary data.</text>
</comment>
<dbReference type="Proteomes" id="UP000032545">
    <property type="component" value="Unassembled WGS sequence"/>
</dbReference>
<dbReference type="InterPro" id="IPR002053">
    <property type="entry name" value="Glyco_hydro_25"/>
</dbReference>
<dbReference type="PATRIC" id="fig|1502723.3.peg.1569"/>
<dbReference type="PROSITE" id="PS51904">
    <property type="entry name" value="GLYCOSYL_HYDROL_F25_2"/>
    <property type="match status" value="1"/>
</dbReference>
<proteinExistence type="inferred from homology"/>
<dbReference type="Pfam" id="PF01183">
    <property type="entry name" value="Glyco_hydro_25"/>
    <property type="match status" value="1"/>
</dbReference>
<dbReference type="PANTHER" id="PTHR34135:SF2">
    <property type="entry name" value="LYSOZYME"/>
    <property type="match status" value="1"/>
</dbReference>
<reference evidence="6" key="1">
    <citation type="submission" date="2015-02" db="EMBL/GenBank/DDBJ databases">
        <title>Draft Genome of Frankia sp. CpI1-S.</title>
        <authorList>
            <person name="Oshone R.T."/>
            <person name="Ngom M."/>
            <person name="Ghodhbane-Gtari F."/>
            <person name="Gtari M."/>
            <person name="Morris K."/>
            <person name="Thomas K."/>
            <person name="Sen A."/>
            <person name="Tisa L.S."/>
        </authorList>
    </citation>
    <scope>NUCLEOTIDE SEQUENCE [LARGE SCALE GENOMIC DNA]</scope>
    <source>
        <strain evidence="6">CpI1-S</strain>
    </source>
</reference>
<gene>
    <name evidence="5" type="ORF">FF36_02492</name>
</gene>
<dbReference type="GO" id="GO:0016998">
    <property type="term" value="P:cell wall macromolecule catabolic process"/>
    <property type="evidence" value="ECO:0007669"/>
    <property type="project" value="InterPro"/>
</dbReference>
<dbReference type="GO" id="GO:0009253">
    <property type="term" value="P:peptidoglycan catabolic process"/>
    <property type="evidence" value="ECO:0007669"/>
    <property type="project" value="InterPro"/>
</dbReference>
<keyword evidence="6" id="KW-1185">Reference proteome</keyword>
<dbReference type="AlphaFoldDB" id="A0A0D8BGA5"/>
<protein>
    <submittedName>
        <fullName evidence="5">Lysozyme M1 (1,4-beta-N-acetylmuramidase)</fullName>
    </submittedName>
</protein>
<keyword evidence="3" id="KW-0326">Glycosidase</keyword>